<protein>
    <recommendedName>
        <fullName evidence="1">Integrase catalytic domain-containing protein</fullName>
    </recommendedName>
</protein>
<dbReference type="EMBL" id="BKCJ010000562">
    <property type="protein sequence ID" value="GEU34308.1"/>
    <property type="molecule type" value="Genomic_DNA"/>
</dbReference>
<dbReference type="SUPFAM" id="SSF53098">
    <property type="entry name" value="Ribonuclease H-like"/>
    <property type="match status" value="1"/>
</dbReference>
<dbReference type="Pfam" id="PF07727">
    <property type="entry name" value="RVT_2"/>
    <property type="match status" value="2"/>
</dbReference>
<dbReference type="InterPro" id="IPR043502">
    <property type="entry name" value="DNA/RNA_pol_sf"/>
</dbReference>
<dbReference type="InterPro" id="IPR013103">
    <property type="entry name" value="RVT_2"/>
</dbReference>
<organism evidence="2">
    <name type="scientific">Tanacetum cinerariifolium</name>
    <name type="common">Dalmatian daisy</name>
    <name type="synonym">Chrysanthemum cinerariifolium</name>
    <dbReference type="NCBI Taxonomy" id="118510"/>
    <lineage>
        <taxon>Eukaryota</taxon>
        <taxon>Viridiplantae</taxon>
        <taxon>Streptophyta</taxon>
        <taxon>Embryophyta</taxon>
        <taxon>Tracheophyta</taxon>
        <taxon>Spermatophyta</taxon>
        <taxon>Magnoliopsida</taxon>
        <taxon>eudicotyledons</taxon>
        <taxon>Gunneridae</taxon>
        <taxon>Pentapetalae</taxon>
        <taxon>asterids</taxon>
        <taxon>campanulids</taxon>
        <taxon>Asterales</taxon>
        <taxon>Asteraceae</taxon>
        <taxon>Asteroideae</taxon>
        <taxon>Anthemideae</taxon>
        <taxon>Anthemidinae</taxon>
        <taxon>Tanacetum</taxon>
    </lineage>
</organism>
<dbReference type="PROSITE" id="PS50994">
    <property type="entry name" value="INTEGRASE"/>
    <property type="match status" value="1"/>
</dbReference>
<evidence type="ECO:0000313" key="2">
    <source>
        <dbReference type="EMBL" id="GEU34308.1"/>
    </source>
</evidence>
<comment type="caution">
    <text evidence="2">The sequence shown here is derived from an EMBL/GenBank/DDBJ whole genome shotgun (WGS) entry which is preliminary data.</text>
</comment>
<dbReference type="CDD" id="cd09272">
    <property type="entry name" value="RNase_HI_RT_Ty1"/>
    <property type="match status" value="1"/>
</dbReference>
<proteinExistence type="predicted"/>
<dbReference type="GO" id="GO:0003676">
    <property type="term" value="F:nucleic acid binding"/>
    <property type="evidence" value="ECO:0007669"/>
    <property type="project" value="InterPro"/>
</dbReference>
<dbReference type="Pfam" id="PF25597">
    <property type="entry name" value="SH3_retrovirus"/>
    <property type="match status" value="1"/>
</dbReference>
<reference evidence="2" key="1">
    <citation type="journal article" date="2019" name="Sci. Rep.">
        <title>Draft genome of Tanacetum cinerariifolium, the natural source of mosquito coil.</title>
        <authorList>
            <person name="Yamashiro T."/>
            <person name="Shiraishi A."/>
            <person name="Satake H."/>
            <person name="Nakayama K."/>
        </authorList>
    </citation>
    <scope>NUCLEOTIDE SEQUENCE</scope>
</reference>
<evidence type="ECO:0000259" key="1">
    <source>
        <dbReference type="PROSITE" id="PS50994"/>
    </source>
</evidence>
<gene>
    <name evidence="2" type="ORF">Tci_006286</name>
</gene>
<dbReference type="InterPro" id="IPR057670">
    <property type="entry name" value="SH3_retrovirus"/>
</dbReference>
<dbReference type="InterPro" id="IPR001584">
    <property type="entry name" value="Integrase_cat-core"/>
</dbReference>
<dbReference type="GO" id="GO:0015074">
    <property type="term" value="P:DNA integration"/>
    <property type="evidence" value="ECO:0007669"/>
    <property type="project" value="InterPro"/>
</dbReference>
<sequence length="833" mass="95285">VTVRTLLAVATKKGWIIHQLDVNNAFLHGDLDEEVYMKIPKGFAKEGETRVCRLRKSLYGLKQASRNGYKKLTSFLLSLNFEQSKADYSLFTYQKAAKTSDGLVLSQRKYILDILKDSGMLGCWPSAFPFEQGTKLDKGEEEARVDATQYRRLVGRLLYLQATRPDVTYAVNVLSQFVSDPRQNHLEAAKRVLRYLKGTSGQGILLPRKGPTTLNAYYDSDWLGCPFTRRSRTGYLLVFSGGPISWKTKKQSVVSRSSTEAEYRAIASTVSEILWTRDIETKPIESKLQLADLLTKGLGTQQLHSLLNKMGIRIIHETTAPYTLQQNGVAERKNRALKEIVNSMLSYLGLSEGFWGKAMLTACYLLNRVPNKRNKTNPYELWYKKRPNLSYLRVWVCRAVVRLSDSKRKTLGEKGIDCIFVKYVEHSKAYRFYVIEPNDSVSINSIIESRDAIFDENRFSSIPRPKDIIPNSDEAQRDDHFDDVPSETLEPRKGLIDLMGWRKVLQLRPLIREFVWHNIGNGALTSPWFDRWCPNSPLANTISTRDIHRAGLNLESRVCDIVQDDGWSWPDYLVRKYPFLNQLVMPNKSTRSDTIEWRDETGVVKPFSYVYRKFDDSDKGVIICLYFDDILIFGTDQNQVDKTKKFLSLSFSTKDMGEADIILGIKIKRENKGIVITQSHYIEKILKKFNREDCSLVSTPIDPIEKLRPNTGKPVDQLEYSRAIFCLMYAMTSTRPDIAYAVGRLSRFTSNASRQHWQAIKRVFKYLKATMNYGLSYVGNPSVLEGYPDASWINHVEDSSSTSGCVFLLGEVPFHGLSRSKHTSLVLLWNMSL</sequence>
<accession>A0A6L2JBA9</accession>
<dbReference type="SUPFAM" id="SSF56672">
    <property type="entry name" value="DNA/RNA polymerases"/>
    <property type="match status" value="2"/>
</dbReference>
<dbReference type="AlphaFoldDB" id="A0A6L2JBA9"/>
<name>A0A6L2JBA9_TANCI</name>
<dbReference type="InterPro" id="IPR036397">
    <property type="entry name" value="RNaseH_sf"/>
</dbReference>
<feature type="domain" description="Integrase catalytic" evidence="1">
    <location>
        <begin position="207"/>
        <end position="386"/>
    </location>
</feature>
<dbReference type="PANTHER" id="PTHR11439">
    <property type="entry name" value="GAG-POL-RELATED RETROTRANSPOSON"/>
    <property type="match status" value="1"/>
</dbReference>
<feature type="non-terminal residue" evidence="2">
    <location>
        <position position="1"/>
    </location>
</feature>
<dbReference type="Gene3D" id="3.30.420.10">
    <property type="entry name" value="Ribonuclease H-like superfamily/Ribonuclease H"/>
    <property type="match status" value="1"/>
</dbReference>
<dbReference type="PANTHER" id="PTHR11439:SF439">
    <property type="entry name" value="REVERSE TRANSCRIPTASE, RNA-DEPENDENT DNA POLYMERASE-RELATED"/>
    <property type="match status" value="1"/>
</dbReference>
<dbReference type="InterPro" id="IPR012337">
    <property type="entry name" value="RNaseH-like_sf"/>
</dbReference>